<comment type="caution">
    <text evidence="2">The sequence shown here is derived from an EMBL/GenBank/DDBJ whole genome shotgun (WGS) entry which is preliminary data.</text>
</comment>
<reference evidence="2" key="1">
    <citation type="journal article" date="2022" name="Plant J.">
        <title>Strategies of tolerance reflected in two North American maple genomes.</title>
        <authorList>
            <person name="McEvoy S.L."/>
            <person name="Sezen U.U."/>
            <person name="Trouern-Trend A."/>
            <person name="McMahon S.M."/>
            <person name="Schaberg P.G."/>
            <person name="Yang J."/>
            <person name="Wegrzyn J.L."/>
            <person name="Swenson N.G."/>
        </authorList>
    </citation>
    <scope>NUCLEOTIDE SEQUENCE</scope>
    <source>
        <strain evidence="2">91603</strain>
    </source>
</reference>
<dbReference type="PANTHER" id="PTHR33103">
    <property type="entry name" value="OS01G0153900 PROTEIN"/>
    <property type="match status" value="1"/>
</dbReference>
<accession>A0AAD5NHB9</accession>
<name>A0AAD5NHB9_ACENE</name>
<dbReference type="InterPro" id="IPR007750">
    <property type="entry name" value="DUF674"/>
</dbReference>
<evidence type="ECO:0000313" key="2">
    <source>
        <dbReference type="EMBL" id="KAI9157038.1"/>
    </source>
</evidence>
<organism evidence="2 3">
    <name type="scientific">Acer negundo</name>
    <name type="common">Box elder</name>
    <dbReference type="NCBI Taxonomy" id="4023"/>
    <lineage>
        <taxon>Eukaryota</taxon>
        <taxon>Viridiplantae</taxon>
        <taxon>Streptophyta</taxon>
        <taxon>Embryophyta</taxon>
        <taxon>Tracheophyta</taxon>
        <taxon>Spermatophyta</taxon>
        <taxon>Magnoliopsida</taxon>
        <taxon>eudicotyledons</taxon>
        <taxon>Gunneridae</taxon>
        <taxon>Pentapetalae</taxon>
        <taxon>rosids</taxon>
        <taxon>malvids</taxon>
        <taxon>Sapindales</taxon>
        <taxon>Sapindaceae</taxon>
        <taxon>Hippocastanoideae</taxon>
        <taxon>Acereae</taxon>
        <taxon>Acer</taxon>
    </lineage>
</organism>
<keyword evidence="3" id="KW-1185">Reference proteome</keyword>
<keyword evidence="1" id="KW-1133">Transmembrane helix</keyword>
<protein>
    <submittedName>
        <fullName evidence="2">Uncharacterized protein</fullName>
    </submittedName>
</protein>
<dbReference type="Proteomes" id="UP001064489">
    <property type="component" value="Chromosome 12"/>
</dbReference>
<feature type="transmembrane region" description="Helical" evidence="1">
    <location>
        <begin position="30"/>
        <end position="49"/>
    </location>
</feature>
<proteinExistence type="predicted"/>
<keyword evidence="1" id="KW-0472">Membrane</keyword>
<reference evidence="2" key="2">
    <citation type="submission" date="2023-02" db="EMBL/GenBank/DDBJ databases">
        <authorList>
            <person name="Swenson N.G."/>
            <person name="Wegrzyn J.L."/>
            <person name="Mcevoy S.L."/>
        </authorList>
    </citation>
    <scope>NUCLEOTIDE SEQUENCE</scope>
    <source>
        <strain evidence="2">91603</strain>
        <tissue evidence="2">Leaf</tissue>
    </source>
</reference>
<dbReference type="AlphaFoldDB" id="A0AAD5NHB9"/>
<dbReference type="Pfam" id="PF05056">
    <property type="entry name" value="DUF674"/>
    <property type="match status" value="1"/>
</dbReference>
<evidence type="ECO:0000256" key="1">
    <source>
        <dbReference type="SAM" id="Phobius"/>
    </source>
</evidence>
<keyword evidence="1" id="KW-0812">Transmembrane</keyword>
<gene>
    <name evidence="2" type="ORF">LWI28_015907</name>
</gene>
<evidence type="ECO:0000313" key="3">
    <source>
        <dbReference type="Proteomes" id="UP001064489"/>
    </source>
</evidence>
<sequence>MASPPPKMKLKLFVDIKAKKVLFAEAGKDFIDFLIYLLSLPLGTVVSLLKEENMMESLGSLCESVKNLPSVKAMASC</sequence>
<dbReference type="PANTHER" id="PTHR33103:SF19">
    <property type="entry name" value="OS09G0544700 PROTEIN"/>
    <property type="match status" value="1"/>
</dbReference>
<dbReference type="EMBL" id="JAJSOW010000107">
    <property type="protein sequence ID" value="KAI9157038.1"/>
    <property type="molecule type" value="Genomic_DNA"/>
</dbReference>